<evidence type="ECO:0008006" key="3">
    <source>
        <dbReference type="Google" id="ProtNLM"/>
    </source>
</evidence>
<dbReference type="EMBL" id="PVTR01000008">
    <property type="protein sequence ID" value="PRY86621.1"/>
    <property type="molecule type" value="Genomic_DNA"/>
</dbReference>
<dbReference type="AlphaFoldDB" id="A0A2T0WIT2"/>
<protein>
    <recommendedName>
        <fullName evidence="3">Antitoxin</fullName>
    </recommendedName>
</protein>
<evidence type="ECO:0000313" key="1">
    <source>
        <dbReference type="EMBL" id="PRY86621.1"/>
    </source>
</evidence>
<dbReference type="Pfam" id="PF19891">
    <property type="entry name" value="DUF6364"/>
    <property type="match status" value="1"/>
</dbReference>
<keyword evidence="2" id="KW-1185">Reference proteome</keyword>
<gene>
    <name evidence="1" type="ORF">CLW00_108108</name>
</gene>
<dbReference type="Proteomes" id="UP000238157">
    <property type="component" value="Unassembled WGS sequence"/>
</dbReference>
<proteinExistence type="predicted"/>
<comment type="caution">
    <text evidence="1">The sequence shown here is derived from an EMBL/GenBank/DDBJ whole genome shotgun (WGS) entry which is preliminary data.</text>
</comment>
<dbReference type="GO" id="GO:0006355">
    <property type="term" value="P:regulation of DNA-templated transcription"/>
    <property type="evidence" value="ECO:0007669"/>
    <property type="project" value="InterPro"/>
</dbReference>
<organism evidence="1 2">
    <name type="scientific">Mongoliibacter ruber</name>
    <dbReference type="NCBI Taxonomy" id="1750599"/>
    <lineage>
        <taxon>Bacteria</taxon>
        <taxon>Pseudomonadati</taxon>
        <taxon>Bacteroidota</taxon>
        <taxon>Cytophagia</taxon>
        <taxon>Cytophagales</taxon>
        <taxon>Cyclobacteriaceae</taxon>
        <taxon>Mongoliibacter</taxon>
    </lineage>
</organism>
<dbReference type="InterPro" id="IPR045944">
    <property type="entry name" value="DUF6364"/>
</dbReference>
<dbReference type="RefSeq" id="WP_106134355.1">
    <property type="nucleotide sequence ID" value="NZ_PVTR01000008.1"/>
</dbReference>
<reference evidence="1 2" key="1">
    <citation type="submission" date="2018-03" db="EMBL/GenBank/DDBJ databases">
        <title>Genomic Encyclopedia of Archaeal and Bacterial Type Strains, Phase II (KMG-II): from individual species to whole genera.</title>
        <authorList>
            <person name="Goeker M."/>
        </authorList>
    </citation>
    <scope>NUCLEOTIDE SEQUENCE [LARGE SCALE GENOMIC DNA]</scope>
    <source>
        <strain evidence="1 2">DSM 27929</strain>
    </source>
</reference>
<evidence type="ECO:0000313" key="2">
    <source>
        <dbReference type="Proteomes" id="UP000238157"/>
    </source>
</evidence>
<dbReference type="SUPFAM" id="SSF47598">
    <property type="entry name" value="Ribbon-helix-helix"/>
    <property type="match status" value="1"/>
</dbReference>
<accession>A0A2T0WIT2</accession>
<dbReference type="OrthoDB" id="1121643at2"/>
<sequence length="82" mass="9446">MAKKLTLNVDEHVIEQAKIYAHKTGRSLSALVETYLKNLVNHQQPDTSMEEKIKRLSGKIQLPADFDEKKILSDYLTLKHLK</sequence>
<dbReference type="InterPro" id="IPR010985">
    <property type="entry name" value="Ribbon_hlx_hlx"/>
</dbReference>
<name>A0A2T0WIT2_9BACT</name>